<name>A0A915KGL8_ROMCU</name>
<evidence type="ECO:0000313" key="3">
    <source>
        <dbReference type="Proteomes" id="UP000887565"/>
    </source>
</evidence>
<dbReference type="GO" id="GO:0006357">
    <property type="term" value="P:regulation of transcription by RNA polymerase II"/>
    <property type="evidence" value="ECO:0007669"/>
    <property type="project" value="TreeGrafter"/>
</dbReference>
<feature type="domain" description="MADF" evidence="2">
    <location>
        <begin position="1"/>
        <end position="80"/>
    </location>
</feature>
<dbReference type="WBParaSite" id="nRc.2.0.1.t37104-RA">
    <property type="protein sequence ID" value="nRc.2.0.1.t37104-RA"/>
    <property type="gene ID" value="nRc.2.0.1.g37104"/>
</dbReference>
<dbReference type="OMA" id="DENEWEY"/>
<evidence type="ECO:0000259" key="2">
    <source>
        <dbReference type="PROSITE" id="PS51029"/>
    </source>
</evidence>
<dbReference type="GO" id="GO:0005667">
    <property type="term" value="C:transcription regulator complex"/>
    <property type="evidence" value="ECO:0007669"/>
    <property type="project" value="TreeGrafter"/>
</dbReference>
<keyword evidence="3" id="KW-1185">Reference proteome</keyword>
<evidence type="ECO:0000313" key="4">
    <source>
        <dbReference type="WBParaSite" id="nRc.2.0.1.t37104-RA"/>
    </source>
</evidence>
<organism evidence="3 4">
    <name type="scientific">Romanomermis culicivorax</name>
    <name type="common">Nematode worm</name>
    <dbReference type="NCBI Taxonomy" id="13658"/>
    <lineage>
        <taxon>Eukaryota</taxon>
        <taxon>Metazoa</taxon>
        <taxon>Ecdysozoa</taxon>
        <taxon>Nematoda</taxon>
        <taxon>Enoplea</taxon>
        <taxon>Dorylaimia</taxon>
        <taxon>Mermithida</taxon>
        <taxon>Mermithoidea</taxon>
        <taxon>Mermithidae</taxon>
        <taxon>Romanomermis</taxon>
    </lineage>
</organism>
<dbReference type="PANTHER" id="PTHR12243:SF67">
    <property type="entry name" value="COREPRESSOR OF PANGOLIN, ISOFORM A-RELATED"/>
    <property type="match status" value="1"/>
</dbReference>
<feature type="region of interest" description="Disordered" evidence="1">
    <location>
        <begin position="120"/>
        <end position="165"/>
    </location>
</feature>
<accession>A0A915KGL8</accession>
<dbReference type="PROSITE" id="PS51029">
    <property type="entry name" value="MADF"/>
    <property type="match status" value="1"/>
</dbReference>
<feature type="compositionally biased region" description="Polar residues" evidence="1">
    <location>
        <begin position="145"/>
        <end position="156"/>
    </location>
</feature>
<dbReference type="InterPro" id="IPR006578">
    <property type="entry name" value="MADF-dom"/>
</dbReference>
<dbReference type="InterPro" id="IPR039353">
    <property type="entry name" value="TF_Adf1"/>
</dbReference>
<reference evidence="4" key="1">
    <citation type="submission" date="2022-11" db="UniProtKB">
        <authorList>
            <consortium name="WormBaseParasite"/>
        </authorList>
    </citation>
    <scope>IDENTIFICATION</scope>
</reference>
<dbReference type="PANTHER" id="PTHR12243">
    <property type="entry name" value="MADF DOMAIN TRANSCRIPTION FACTOR"/>
    <property type="match status" value="1"/>
</dbReference>
<dbReference type="SMART" id="SM00595">
    <property type="entry name" value="MADF"/>
    <property type="match status" value="1"/>
</dbReference>
<dbReference type="GO" id="GO:0005634">
    <property type="term" value="C:nucleus"/>
    <property type="evidence" value="ECO:0007669"/>
    <property type="project" value="TreeGrafter"/>
</dbReference>
<proteinExistence type="predicted"/>
<dbReference type="Pfam" id="PF10545">
    <property type="entry name" value="MADF_DNA_bdg"/>
    <property type="match status" value="1"/>
</dbReference>
<dbReference type="AlphaFoldDB" id="A0A915KGL8"/>
<protein>
    <submittedName>
        <fullName evidence="4">MADF domain-containing protein</fullName>
    </submittedName>
</protein>
<sequence length="269" mass="30803">MPILWDKTHNEYKKHELRNRAWEKLGLILAVTGDEAKDKWNYLRENFGAKLKKLPSGSGASESGKWRYFDAMLFIKDVVKPRKSESNADIESIQKTKIVGIDIDNGTFLSEVDLDDSALDGTTWRPESSSSAAKSDISVDKTVSRQHQSLSDTPKNPSKRKNDDSSKEINALIVERLKRPIVLETEDSHFGSKICCRKFGALAKVDKVEDMYQDYGNSIYYSPIPIDYCPIIPFIIDKILRHSIQFRTRVYQEQRLAEYAHEFPVPNDI</sequence>
<evidence type="ECO:0000256" key="1">
    <source>
        <dbReference type="SAM" id="MobiDB-lite"/>
    </source>
</evidence>
<dbReference type="Proteomes" id="UP000887565">
    <property type="component" value="Unplaced"/>
</dbReference>